<reference evidence="2" key="1">
    <citation type="submission" date="2019-08" db="EMBL/GenBank/DDBJ databases">
        <title>The improved chromosome-level genome for the pearl oyster Pinctada fucata martensii using PacBio sequencing and Hi-C.</title>
        <authorList>
            <person name="Zheng Z."/>
        </authorList>
    </citation>
    <scope>NUCLEOTIDE SEQUENCE</scope>
    <source>
        <strain evidence="2">ZZ-2019</strain>
        <tissue evidence="2">Adductor muscle</tissue>
    </source>
</reference>
<dbReference type="PANTHER" id="PTHR16213">
    <property type="entry name" value="SELENOPROTEIN N"/>
    <property type="match status" value="1"/>
</dbReference>
<comment type="caution">
    <text evidence="2">The sequence shown here is derived from an EMBL/GenBank/DDBJ whole genome shotgun (WGS) entry which is preliminary data.</text>
</comment>
<feature type="domain" description="EF-hand" evidence="1">
    <location>
        <begin position="32"/>
        <end position="67"/>
    </location>
</feature>
<name>A0AA88XXD1_PINIB</name>
<sequence>MFIALGGYIGDRVYRRIYLIPDFNPNAGLERTIGEDGVTFFRQYDRDSDSHLSMDEFEAMYYRFLGEGLNVTSLREYTQPIDVDDEVVTAKAYFQPLVLNTMTKDLNESIFSDDLDSLVGLRAWREKSKEWLNAGVKHFVSFLPREDSFITEIGSVYDIYRIDTGLFALFDTQMTSSNRYFPPNVEDNLVLIHRLLTMFHPRPFLRSRFAPQGAIATVRAYNDKYIDIVFRIHAEYQINEPPHYPFWFTPAQFKGNLVISRDYKHIVHFNMYVPTDKRLNIDMEWLNGPQESENMEVDIGFLPQMEINITGPSVPYQAGVQDTPIPGGRDKIDKELSSIKWTKEITMHQAERNLEIHLYPFKKDLEKDSHQPEYSKVAAHFLENYKFPVMMMVALPNGTILHKVNANEFMDDGGGAEGEDQSSILDSISLGAIMQKLNPRPNKITASSRLGRKGEMCPHMKEEIEKLKADGYEGPQQFHYMRFLQEGFRRAQLHLPPEFFHGAA</sequence>
<dbReference type="GO" id="GO:0055074">
    <property type="term" value="P:calcium ion homeostasis"/>
    <property type="evidence" value="ECO:0007669"/>
    <property type="project" value="TreeGrafter"/>
</dbReference>
<evidence type="ECO:0000259" key="1">
    <source>
        <dbReference type="PROSITE" id="PS50222"/>
    </source>
</evidence>
<dbReference type="InterPro" id="IPR002048">
    <property type="entry name" value="EF_hand_dom"/>
</dbReference>
<dbReference type="SUPFAM" id="SSF47473">
    <property type="entry name" value="EF-hand"/>
    <property type="match status" value="1"/>
</dbReference>
<proteinExistence type="predicted"/>
<protein>
    <recommendedName>
        <fullName evidence="1">EF-hand domain-containing protein</fullName>
    </recommendedName>
</protein>
<evidence type="ECO:0000313" key="3">
    <source>
        <dbReference type="Proteomes" id="UP001186944"/>
    </source>
</evidence>
<dbReference type="AlphaFoldDB" id="A0AA88XXD1"/>
<dbReference type="InterPro" id="IPR011992">
    <property type="entry name" value="EF-hand-dom_pair"/>
</dbReference>
<dbReference type="EMBL" id="VSWD01000009">
    <property type="protein sequence ID" value="KAK3093662.1"/>
    <property type="molecule type" value="Genomic_DNA"/>
</dbReference>
<organism evidence="2 3">
    <name type="scientific">Pinctada imbricata</name>
    <name type="common">Atlantic pearl-oyster</name>
    <name type="synonym">Pinctada martensii</name>
    <dbReference type="NCBI Taxonomy" id="66713"/>
    <lineage>
        <taxon>Eukaryota</taxon>
        <taxon>Metazoa</taxon>
        <taxon>Spiralia</taxon>
        <taxon>Lophotrochozoa</taxon>
        <taxon>Mollusca</taxon>
        <taxon>Bivalvia</taxon>
        <taxon>Autobranchia</taxon>
        <taxon>Pteriomorphia</taxon>
        <taxon>Pterioida</taxon>
        <taxon>Pterioidea</taxon>
        <taxon>Pteriidae</taxon>
        <taxon>Pinctada</taxon>
    </lineage>
</organism>
<keyword evidence="3" id="KW-1185">Reference proteome</keyword>
<gene>
    <name evidence="2" type="ORF">FSP39_018598</name>
</gene>
<dbReference type="Proteomes" id="UP001186944">
    <property type="component" value="Unassembled WGS sequence"/>
</dbReference>
<accession>A0AA88XXD1</accession>
<dbReference type="GO" id="GO:0005509">
    <property type="term" value="F:calcium ion binding"/>
    <property type="evidence" value="ECO:0007669"/>
    <property type="project" value="InterPro"/>
</dbReference>
<evidence type="ECO:0000313" key="2">
    <source>
        <dbReference type="EMBL" id="KAK3093662.1"/>
    </source>
</evidence>
<dbReference type="GO" id="GO:0005789">
    <property type="term" value="C:endoplasmic reticulum membrane"/>
    <property type="evidence" value="ECO:0007669"/>
    <property type="project" value="TreeGrafter"/>
</dbReference>
<dbReference type="PANTHER" id="PTHR16213:SF78">
    <property type="entry name" value="SELENOPROTEIN N"/>
    <property type="match status" value="1"/>
</dbReference>
<dbReference type="PROSITE" id="PS50222">
    <property type="entry name" value="EF_HAND_2"/>
    <property type="match status" value="1"/>
</dbReference>